<dbReference type="Pfam" id="PF16289">
    <property type="entry name" value="PIN_12"/>
    <property type="match status" value="1"/>
</dbReference>
<proteinExistence type="predicted"/>
<keyword evidence="3" id="KW-1185">Reference proteome</keyword>
<gene>
    <name evidence="2" type="ORF">EDC35_103288</name>
</gene>
<name>A0A4R3N5V5_9GAMM</name>
<dbReference type="EMBL" id="SMAO01000003">
    <property type="protein sequence ID" value="TCT22189.1"/>
    <property type="molecule type" value="Genomic_DNA"/>
</dbReference>
<dbReference type="OrthoDB" id="569642at2"/>
<dbReference type="Proteomes" id="UP000295717">
    <property type="component" value="Unassembled WGS sequence"/>
</dbReference>
<dbReference type="RefSeq" id="WP_132976586.1">
    <property type="nucleotide sequence ID" value="NZ_SMAO01000003.1"/>
</dbReference>
<accession>A0A4R3N5V5</accession>
<comment type="caution">
    <text evidence="2">The sequence shown here is derived from an EMBL/GenBank/DDBJ whole genome shotgun (WGS) entry which is preliminary data.</text>
</comment>
<evidence type="ECO:0000313" key="2">
    <source>
        <dbReference type="EMBL" id="TCT22189.1"/>
    </source>
</evidence>
<protein>
    <recommendedName>
        <fullName evidence="1">DUF4935 domain-containing protein</fullName>
    </recommendedName>
</protein>
<sequence>MHVFIDTNILLNFYHFTNDDLDALNSVFVSNNQGAVIVHLTDQVKDEFWRNREAKIVDALNKMKGVSLAAQFPYFIKGYEEYQSLLELANQFKRKYSDVTRRVYQDIKSNNLRADHLIEQIFNRSTAIPTTQDIYSIAKMRIDIGNPPGKNGSIGDAINWLLLLKAVPDDEDLYLISEDSDFYSKVNTDDLNPFLVHEWSARKSSRLIGYKSLNKFVEDHYDGVSLSFDPEKKALIDELETCGSFAATHALVARLSHYQYFSLEEAKAILDAADINNQFGWIVPDTDVAEFIRMAALPHRSRLTKESHKGTLETALAELEESMG</sequence>
<reference evidence="2 3" key="1">
    <citation type="submission" date="2019-03" db="EMBL/GenBank/DDBJ databases">
        <title>Genomic Encyclopedia of Type Strains, Phase IV (KMG-IV): sequencing the most valuable type-strain genomes for metagenomic binning, comparative biology and taxonomic classification.</title>
        <authorList>
            <person name="Goeker M."/>
        </authorList>
    </citation>
    <scope>NUCLEOTIDE SEQUENCE [LARGE SCALE GENOMIC DNA]</scope>
    <source>
        <strain evidence="2 3">DSM 13587</strain>
    </source>
</reference>
<dbReference type="InterPro" id="IPR032557">
    <property type="entry name" value="DUF4935"/>
</dbReference>
<organism evidence="2 3">
    <name type="scientific">Thiobaca trueperi</name>
    <dbReference type="NCBI Taxonomy" id="127458"/>
    <lineage>
        <taxon>Bacteria</taxon>
        <taxon>Pseudomonadati</taxon>
        <taxon>Pseudomonadota</taxon>
        <taxon>Gammaproteobacteria</taxon>
        <taxon>Chromatiales</taxon>
        <taxon>Chromatiaceae</taxon>
        <taxon>Thiobaca</taxon>
    </lineage>
</organism>
<dbReference type="AlphaFoldDB" id="A0A4R3N5V5"/>
<feature type="domain" description="DUF4935" evidence="1">
    <location>
        <begin position="3"/>
        <end position="182"/>
    </location>
</feature>
<evidence type="ECO:0000313" key="3">
    <source>
        <dbReference type="Proteomes" id="UP000295717"/>
    </source>
</evidence>
<evidence type="ECO:0000259" key="1">
    <source>
        <dbReference type="Pfam" id="PF16289"/>
    </source>
</evidence>